<feature type="chain" id="PRO_5010126786" description="Peptidase A1 domain-containing protein" evidence="4">
    <location>
        <begin position="17"/>
        <end position="441"/>
    </location>
</feature>
<sequence>MAKVTSLALLVLAVAAVSIPAPAGAAGAGNAALKRAADFLEKWKKRIEDAKDRFEAIDKATDGELLPRGNDAAAGLLPNAVAVDVVKAGGVNFSVGGVDVTSRVTWTSRCGGDSSSQQVACGDPLCEKYGACDGGDAPSAAGRVCNSAAPAGVPLRKGNITLFGAKSKGIFSNNTAYNTAYACRPDASGDYYAVIGLGRGNNILASFPKEWPLFSYIIDGDLQGSTVWLAHNAFLARRATAARAGSRSITLFGPVGSNNSTYSVKVTGIKVGGGEVASEAATGILMTTMPFTFLNSSLFDHLKQELKAVASPVNGSDFDARFGQLCYPKGTKLPAITLLFVGENAGMELQPEHYSYKKSNGVVCLSILKSPWSNGLSVIGSMVQAGRQMTYKLDDNTLTFDDPASASSKPSPSTSSSVAQAPLTPFCLSPAFAVLLLAIIM</sequence>
<dbReference type="GeneID" id="101761283"/>
<protein>
    <recommendedName>
        <fullName evidence="5">Peptidase A1 domain-containing protein</fullName>
    </recommendedName>
</protein>
<dbReference type="Pfam" id="PF14541">
    <property type="entry name" value="TAXi_C"/>
    <property type="match status" value="1"/>
</dbReference>
<dbReference type="EMBL" id="AGNK02003954">
    <property type="status" value="NOT_ANNOTATED_CDS"/>
    <property type="molecule type" value="Genomic_DNA"/>
</dbReference>
<evidence type="ECO:0000256" key="4">
    <source>
        <dbReference type="SAM" id="SignalP"/>
    </source>
</evidence>
<evidence type="ECO:0000256" key="2">
    <source>
        <dbReference type="ARBA" id="ARBA00022801"/>
    </source>
</evidence>
<dbReference type="PANTHER" id="PTHR47967">
    <property type="entry name" value="OS07G0603500 PROTEIN-RELATED"/>
    <property type="match status" value="1"/>
</dbReference>
<keyword evidence="1" id="KW-0645">Protease</keyword>
<gene>
    <name evidence="7" type="primary">LOC101761283</name>
    <name evidence="6" type="ORF">SETIT_6G196200v2</name>
</gene>
<dbReference type="InterPro" id="IPR032799">
    <property type="entry name" value="TAXi_C"/>
</dbReference>
<evidence type="ECO:0000313" key="6">
    <source>
        <dbReference type="EMBL" id="RCV31661.1"/>
    </source>
</evidence>
<keyword evidence="2" id="KW-0378">Hydrolase</keyword>
<dbReference type="eggNOG" id="ENOG502R49Q">
    <property type="taxonomic scope" value="Eukaryota"/>
</dbReference>
<keyword evidence="3" id="KW-0175">Coiled coil</keyword>
<dbReference type="InterPro" id="IPR033121">
    <property type="entry name" value="PEPTIDASE_A1"/>
</dbReference>
<reference evidence="6" key="2">
    <citation type="submission" date="2015-07" db="EMBL/GenBank/DDBJ databases">
        <authorList>
            <person name="Noorani M."/>
        </authorList>
    </citation>
    <scope>NUCLEOTIDE SEQUENCE</scope>
    <source>
        <strain evidence="6">Yugu1</strain>
    </source>
</reference>
<evidence type="ECO:0000256" key="1">
    <source>
        <dbReference type="ARBA" id="ARBA00022670"/>
    </source>
</evidence>
<feature type="domain" description="Peptidase A1" evidence="5">
    <location>
        <begin position="81"/>
        <end position="401"/>
    </location>
</feature>
<evidence type="ECO:0000313" key="7">
    <source>
        <dbReference type="EnsemblPlants" id="KQL02330"/>
    </source>
</evidence>
<dbReference type="GO" id="GO:0006508">
    <property type="term" value="P:proteolysis"/>
    <property type="evidence" value="ECO:0007669"/>
    <property type="project" value="UniProtKB-KW"/>
</dbReference>
<feature type="signal peptide" evidence="4">
    <location>
        <begin position="1"/>
        <end position="16"/>
    </location>
</feature>
<dbReference type="AlphaFoldDB" id="K3YHN6"/>
<evidence type="ECO:0000259" key="5">
    <source>
        <dbReference type="PROSITE" id="PS51767"/>
    </source>
</evidence>
<dbReference type="Proteomes" id="UP000004995">
    <property type="component" value="Unassembled WGS sequence"/>
</dbReference>
<dbReference type="OrthoDB" id="696385at2759"/>
<reference evidence="6 8" key="1">
    <citation type="journal article" date="2012" name="Nat. Biotechnol.">
        <title>Reference genome sequence of the model plant Setaria.</title>
        <authorList>
            <person name="Bennetzen J.L."/>
            <person name="Schmutz J."/>
            <person name="Wang H."/>
            <person name="Percifield R."/>
            <person name="Hawkins J."/>
            <person name="Pontaroli A.C."/>
            <person name="Estep M."/>
            <person name="Feng L."/>
            <person name="Vaughn J.N."/>
            <person name="Grimwood J."/>
            <person name="Jenkins J."/>
            <person name="Barry K."/>
            <person name="Lindquist E."/>
            <person name="Hellsten U."/>
            <person name="Deshpande S."/>
            <person name="Wang X."/>
            <person name="Wu X."/>
            <person name="Mitros T."/>
            <person name="Triplett J."/>
            <person name="Yang X."/>
            <person name="Ye C.Y."/>
            <person name="Mauro-Herrera M."/>
            <person name="Wang L."/>
            <person name="Li P."/>
            <person name="Sharma M."/>
            <person name="Sharma R."/>
            <person name="Ronald P.C."/>
            <person name="Panaud O."/>
            <person name="Kellogg E.A."/>
            <person name="Brutnell T.P."/>
            <person name="Doust A.N."/>
            <person name="Tuskan G.A."/>
            <person name="Rokhsar D."/>
            <person name="Devos K.M."/>
        </authorList>
    </citation>
    <scope>NUCLEOTIDE SEQUENCE [LARGE SCALE GENOMIC DNA]</scope>
    <source>
        <strain evidence="8">cv. Yugu1</strain>
        <strain evidence="6">Yugu1</strain>
    </source>
</reference>
<dbReference type="PROSITE" id="PS51767">
    <property type="entry name" value="PEPTIDASE_A1"/>
    <property type="match status" value="1"/>
</dbReference>
<dbReference type="OMA" id="NTAYACR"/>
<accession>K3YHN6</accession>
<dbReference type="EMBL" id="CM003533">
    <property type="protein sequence ID" value="RCV31661.1"/>
    <property type="molecule type" value="Genomic_DNA"/>
</dbReference>
<dbReference type="KEGG" id="sita:101761283"/>
<keyword evidence="8" id="KW-1185">Reference proteome</keyword>
<dbReference type="Gene3D" id="2.40.70.10">
    <property type="entry name" value="Acid Proteases"/>
    <property type="match status" value="1"/>
</dbReference>
<dbReference type="SUPFAM" id="SSF50630">
    <property type="entry name" value="Acid proteases"/>
    <property type="match status" value="1"/>
</dbReference>
<dbReference type="GO" id="GO:0004190">
    <property type="term" value="F:aspartic-type endopeptidase activity"/>
    <property type="evidence" value="ECO:0000318"/>
    <property type="project" value="GO_Central"/>
</dbReference>
<dbReference type="RefSeq" id="XP_004974815.1">
    <property type="nucleotide sequence ID" value="XM_004974758.1"/>
</dbReference>
<evidence type="ECO:0000313" key="8">
    <source>
        <dbReference type="Proteomes" id="UP000004995"/>
    </source>
</evidence>
<name>K3YHN6_SETIT</name>
<proteinExistence type="predicted"/>
<feature type="coiled-coil region" evidence="3">
    <location>
        <begin position="33"/>
        <end position="60"/>
    </location>
</feature>
<dbReference type="InterPro" id="IPR051708">
    <property type="entry name" value="Plant_Aspart_Prot_A1"/>
</dbReference>
<dbReference type="GO" id="GO:0005576">
    <property type="term" value="C:extracellular region"/>
    <property type="evidence" value="ECO:0000318"/>
    <property type="project" value="GO_Central"/>
</dbReference>
<dbReference type="InterPro" id="IPR021109">
    <property type="entry name" value="Peptidase_aspartic_dom_sf"/>
</dbReference>
<dbReference type="Gramene" id="KQL02330">
    <property type="protein sequence ID" value="KQL02330"/>
    <property type="gene ID" value="SETIT_013754mg"/>
</dbReference>
<dbReference type="EnsemblPlants" id="KQL02330">
    <property type="protein sequence ID" value="KQL02330"/>
    <property type="gene ID" value="SETIT_013754mg"/>
</dbReference>
<dbReference type="PANTHER" id="PTHR47967:SF68">
    <property type="entry name" value="OS07G0533000 PROTEIN"/>
    <property type="match status" value="1"/>
</dbReference>
<reference evidence="7" key="3">
    <citation type="submission" date="2018-08" db="UniProtKB">
        <authorList>
            <consortium name="EnsemblPlants"/>
        </authorList>
    </citation>
    <scope>IDENTIFICATION</scope>
    <source>
        <strain evidence="7">Yugu1</strain>
    </source>
</reference>
<dbReference type="HOGENOM" id="CLU_718397_0_0_1"/>
<organism evidence="6">
    <name type="scientific">Setaria italica</name>
    <name type="common">Foxtail millet</name>
    <name type="synonym">Panicum italicum</name>
    <dbReference type="NCBI Taxonomy" id="4555"/>
    <lineage>
        <taxon>Eukaryota</taxon>
        <taxon>Viridiplantae</taxon>
        <taxon>Streptophyta</taxon>
        <taxon>Embryophyta</taxon>
        <taxon>Tracheophyta</taxon>
        <taxon>Spermatophyta</taxon>
        <taxon>Magnoliopsida</taxon>
        <taxon>Liliopsida</taxon>
        <taxon>Poales</taxon>
        <taxon>Poaceae</taxon>
        <taxon>PACMAD clade</taxon>
        <taxon>Panicoideae</taxon>
        <taxon>Panicodae</taxon>
        <taxon>Paniceae</taxon>
        <taxon>Cenchrinae</taxon>
        <taxon>Setaria</taxon>
    </lineage>
</organism>
<evidence type="ECO:0000256" key="3">
    <source>
        <dbReference type="SAM" id="Coils"/>
    </source>
</evidence>
<keyword evidence="4" id="KW-0732">Signal</keyword>